<dbReference type="EMBL" id="AFYH01025619">
    <property type="status" value="NOT_ANNOTATED_CDS"/>
    <property type="molecule type" value="Genomic_DNA"/>
</dbReference>
<dbReference type="AlphaFoldDB" id="H3AXG7"/>
<dbReference type="Proteomes" id="UP000008672">
    <property type="component" value="Unassembled WGS sequence"/>
</dbReference>
<dbReference type="Ensembl" id="ENSLACT00000014438.1">
    <property type="protein sequence ID" value="ENSLACP00000014338.1"/>
    <property type="gene ID" value="ENSLACG00000012618.1"/>
</dbReference>
<dbReference type="Gene3D" id="2.130.10.30">
    <property type="entry name" value="Regulator of chromosome condensation 1/beta-lactamase-inhibitor protein II"/>
    <property type="match status" value="2"/>
</dbReference>
<dbReference type="InterPro" id="IPR009091">
    <property type="entry name" value="RCC1/BLIP-II"/>
</dbReference>
<evidence type="ECO:0000313" key="4">
    <source>
        <dbReference type="Ensembl" id="ENSLACP00000014338.1"/>
    </source>
</evidence>
<evidence type="ECO:0000259" key="3">
    <source>
        <dbReference type="Pfam" id="PF25390"/>
    </source>
</evidence>
<feature type="repeat" description="RCC1" evidence="2">
    <location>
        <begin position="8"/>
        <end position="61"/>
    </location>
</feature>
<reference evidence="4" key="2">
    <citation type="submission" date="2025-08" db="UniProtKB">
        <authorList>
            <consortium name="Ensembl"/>
        </authorList>
    </citation>
    <scope>IDENTIFICATION</scope>
</reference>
<dbReference type="EMBL" id="AFYH01025616">
    <property type="status" value="NOT_ANNOTATED_CDS"/>
    <property type="molecule type" value="Genomic_DNA"/>
</dbReference>
<dbReference type="FunCoup" id="H3AXG7">
    <property type="interactions" value="1392"/>
</dbReference>
<dbReference type="InterPro" id="IPR051210">
    <property type="entry name" value="Ub_ligase/GEF_domain"/>
</dbReference>
<feature type="domain" description="RCC1-like" evidence="3">
    <location>
        <begin position="10"/>
        <end position="390"/>
    </location>
</feature>
<dbReference type="InterPro" id="IPR058923">
    <property type="entry name" value="RCC1-like_dom"/>
</dbReference>
<feature type="repeat" description="RCC1" evidence="2">
    <location>
        <begin position="278"/>
        <end position="343"/>
    </location>
</feature>
<dbReference type="PANTHER" id="PTHR22870">
    <property type="entry name" value="REGULATOR OF CHROMOSOME CONDENSATION"/>
    <property type="match status" value="1"/>
</dbReference>
<dbReference type="OMA" id="WRWGCSG"/>
<gene>
    <name evidence="4" type="primary">SERGEF</name>
</gene>
<sequence>MADVCKAEFLFTWGANSYGQLGLGHKDDMLLPQEVEGFLLKEKCIIKLTGGGGHSAVITGTGELFVCGQNNKGQLGLGHTEDVTSFTLCSALSGFHVTQVTCGWDFTVILTGDGQVLTFGANSFGQLGVPHQSGACSIPHKVESLTEKVMDIAAGLRHALAVTRNGCVFQWGTGMAAQAKRTSQGNPVPLFLSAKEPCTVKGLENVKVMRVASGSYHSVCLTDGGGLYVWGNNKYGQLVRRENFLSYPQCIEAQHFQGERIDAVWSGWTHLVARTETGKIFTWGRSDYGQLGRIAADEGAELESCRSQDTQRSQSSHTSLVQSLFGASQIACGSEHNLALVGGQCCSWGWNEHGMCGDGTETNAYLPKPIGHFHSKKLLLVGCGAGHSMVLCSTTEESQTVKTANH</sequence>
<dbReference type="EMBL" id="AFYH01025615">
    <property type="status" value="NOT_ANNOTATED_CDS"/>
    <property type="molecule type" value="Genomic_DNA"/>
</dbReference>
<dbReference type="Pfam" id="PF25390">
    <property type="entry name" value="WD40_RLD"/>
    <property type="match status" value="1"/>
</dbReference>
<dbReference type="PROSITE" id="PS50012">
    <property type="entry name" value="RCC1_3"/>
    <property type="match status" value="7"/>
</dbReference>
<evidence type="ECO:0000256" key="2">
    <source>
        <dbReference type="PROSITE-ProRule" id="PRU00235"/>
    </source>
</evidence>
<dbReference type="CTD" id="26297"/>
<name>H3AXG7_LATCH</name>
<dbReference type="PANTHER" id="PTHR22870:SF466">
    <property type="entry name" value="ANKYRIN REPEAT-CONTAINING PROTEIN"/>
    <property type="match status" value="1"/>
</dbReference>
<feature type="repeat" description="RCC1" evidence="2">
    <location>
        <begin position="225"/>
        <end position="277"/>
    </location>
</feature>
<evidence type="ECO:0000256" key="1">
    <source>
        <dbReference type="ARBA" id="ARBA00022737"/>
    </source>
</evidence>
<proteinExistence type="predicted"/>
<accession>H3AXG7</accession>
<dbReference type="OrthoDB" id="10256179at2759"/>
<dbReference type="EMBL" id="AFYH01025620">
    <property type="status" value="NOT_ANNOTATED_CDS"/>
    <property type="molecule type" value="Genomic_DNA"/>
</dbReference>
<dbReference type="EMBL" id="AFYH01025612">
    <property type="status" value="NOT_ANNOTATED_CDS"/>
    <property type="molecule type" value="Genomic_DNA"/>
</dbReference>
<dbReference type="RefSeq" id="XP_005990554.1">
    <property type="nucleotide sequence ID" value="XM_005990492.3"/>
</dbReference>
<dbReference type="EMBL" id="AFYH01025614">
    <property type="status" value="NOT_ANNOTATED_CDS"/>
    <property type="molecule type" value="Genomic_DNA"/>
</dbReference>
<dbReference type="EMBL" id="AFYH01025617">
    <property type="status" value="NOT_ANNOTATED_CDS"/>
    <property type="molecule type" value="Genomic_DNA"/>
</dbReference>
<dbReference type="KEGG" id="lcm:102363278"/>
<dbReference type="PRINTS" id="PR00633">
    <property type="entry name" value="RCCNDNSATION"/>
</dbReference>
<dbReference type="EMBL" id="AFYH01025621">
    <property type="status" value="NOT_ANNOTATED_CDS"/>
    <property type="molecule type" value="Genomic_DNA"/>
</dbReference>
<dbReference type="STRING" id="7897.ENSLACP00000014338"/>
<dbReference type="eggNOG" id="KOG1426">
    <property type="taxonomic scope" value="Eukaryota"/>
</dbReference>
<protein>
    <submittedName>
        <fullName evidence="4">Secretion regulating guanine nucleotide exchange factor</fullName>
    </submittedName>
</protein>
<dbReference type="PROSITE" id="PS00626">
    <property type="entry name" value="RCC1_2"/>
    <property type="match status" value="3"/>
</dbReference>
<dbReference type="InterPro" id="IPR000408">
    <property type="entry name" value="Reg_chr_condens"/>
</dbReference>
<feature type="repeat" description="RCC1" evidence="2">
    <location>
        <begin position="62"/>
        <end position="113"/>
    </location>
</feature>
<dbReference type="GeneID" id="102363278"/>
<reference evidence="5" key="1">
    <citation type="submission" date="2011-08" db="EMBL/GenBank/DDBJ databases">
        <title>The draft genome of Latimeria chalumnae.</title>
        <authorList>
            <person name="Di Palma F."/>
            <person name="Alfoldi J."/>
            <person name="Johnson J."/>
            <person name="Berlin A."/>
            <person name="Gnerre S."/>
            <person name="Jaffe D."/>
            <person name="MacCallum I."/>
            <person name="Young S."/>
            <person name="Walker B.J."/>
            <person name="Lander E."/>
            <person name="Lindblad-Toh K."/>
        </authorList>
    </citation>
    <scope>NUCLEOTIDE SEQUENCE [LARGE SCALE GENOMIC DNA]</scope>
    <source>
        <strain evidence="5">Wild caught</strain>
    </source>
</reference>
<feature type="repeat" description="RCC1" evidence="2">
    <location>
        <begin position="166"/>
        <end position="224"/>
    </location>
</feature>
<dbReference type="SUPFAM" id="SSF50985">
    <property type="entry name" value="RCC1/BLIP-II"/>
    <property type="match status" value="1"/>
</dbReference>
<reference evidence="4" key="3">
    <citation type="submission" date="2025-09" db="UniProtKB">
        <authorList>
            <consortium name="Ensembl"/>
        </authorList>
    </citation>
    <scope>IDENTIFICATION</scope>
</reference>
<dbReference type="HOGENOM" id="CLU_005210_0_3_1"/>
<dbReference type="GeneTree" id="ENSGT00940000160684"/>
<evidence type="ECO:0000313" key="5">
    <source>
        <dbReference type="Proteomes" id="UP000008672"/>
    </source>
</evidence>
<keyword evidence="1" id="KW-0677">Repeat</keyword>
<dbReference type="EMBL" id="AFYH01025613">
    <property type="status" value="NOT_ANNOTATED_CDS"/>
    <property type="molecule type" value="Genomic_DNA"/>
</dbReference>
<keyword evidence="5" id="KW-1185">Reference proteome</keyword>
<dbReference type="EMBL" id="AFYH01025618">
    <property type="status" value="NOT_ANNOTATED_CDS"/>
    <property type="molecule type" value="Genomic_DNA"/>
</dbReference>
<dbReference type="InParanoid" id="H3AXG7"/>
<feature type="repeat" description="RCC1" evidence="2">
    <location>
        <begin position="114"/>
        <end position="165"/>
    </location>
</feature>
<feature type="repeat" description="RCC1" evidence="2">
    <location>
        <begin position="343"/>
        <end position="394"/>
    </location>
</feature>
<organism evidence="4 5">
    <name type="scientific">Latimeria chalumnae</name>
    <name type="common">Coelacanth</name>
    <dbReference type="NCBI Taxonomy" id="7897"/>
    <lineage>
        <taxon>Eukaryota</taxon>
        <taxon>Metazoa</taxon>
        <taxon>Chordata</taxon>
        <taxon>Craniata</taxon>
        <taxon>Vertebrata</taxon>
        <taxon>Euteleostomi</taxon>
        <taxon>Coelacanthiformes</taxon>
        <taxon>Coelacanthidae</taxon>
        <taxon>Latimeria</taxon>
    </lineage>
</organism>